<gene>
    <name evidence="1" type="ORF">ANN_06899</name>
</gene>
<keyword evidence="2" id="KW-1185">Reference proteome</keyword>
<accession>A0ABQ8TGX4</accession>
<comment type="caution">
    <text evidence="1">The sequence shown here is derived from an EMBL/GenBank/DDBJ whole genome shotgun (WGS) entry which is preliminary data.</text>
</comment>
<reference evidence="1 2" key="1">
    <citation type="journal article" date="2022" name="Allergy">
        <title>Genome assembly and annotation of Periplaneta americana reveal a comprehensive cockroach allergen profile.</title>
        <authorList>
            <person name="Wang L."/>
            <person name="Xiong Q."/>
            <person name="Saelim N."/>
            <person name="Wang L."/>
            <person name="Nong W."/>
            <person name="Wan A.T."/>
            <person name="Shi M."/>
            <person name="Liu X."/>
            <person name="Cao Q."/>
            <person name="Hui J.H.L."/>
            <person name="Sookrung N."/>
            <person name="Leung T.F."/>
            <person name="Tungtrongchitr A."/>
            <person name="Tsui S.K.W."/>
        </authorList>
    </citation>
    <scope>NUCLEOTIDE SEQUENCE [LARGE SCALE GENOMIC DNA]</scope>
    <source>
        <strain evidence="1">PWHHKU_190912</strain>
    </source>
</reference>
<sequence length="335" mass="38131">MRIRQDYEYLPPTLQEPLKQGSSCPQKEKYQEELKLATVVAKDLDHLNLSTFPRMFGGDVRGRQGNSALLRHYVGTTFADVVPMANLHITLPVPLAGRSSTWDLLGAYLQLWSLSIVREKGFYCNMKCNEGLKYRSAIFNDFKSTVSLVNKLHVAPNEKYQEVLKLATVVAKELDHFNLSTFPRIFGGDVRGREGKSARLRHNVRITFSDVVAKETLHVTLPLPLAGRSRTWDSLGDTMKIFLRLYRHLVNKVLHVAPKEKYEEELNLATVAAEELDQLNLSTLPRMFGGDFRGRQDFDWKNVIFSDQVIVSSNILCMLLSDRILIGEMSFSPTR</sequence>
<organism evidence="1 2">
    <name type="scientific">Periplaneta americana</name>
    <name type="common">American cockroach</name>
    <name type="synonym">Blatta americana</name>
    <dbReference type="NCBI Taxonomy" id="6978"/>
    <lineage>
        <taxon>Eukaryota</taxon>
        <taxon>Metazoa</taxon>
        <taxon>Ecdysozoa</taxon>
        <taxon>Arthropoda</taxon>
        <taxon>Hexapoda</taxon>
        <taxon>Insecta</taxon>
        <taxon>Pterygota</taxon>
        <taxon>Neoptera</taxon>
        <taxon>Polyneoptera</taxon>
        <taxon>Dictyoptera</taxon>
        <taxon>Blattodea</taxon>
        <taxon>Blattoidea</taxon>
        <taxon>Blattidae</taxon>
        <taxon>Blattinae</taxon>
        <taxon>Periplaneta</taxon>
    </lineage>
</organism>
<dbReference type="EMBL" id="JAJSOF020000011">
    <property type="protein sequence ID" value="KAJ4445100.1"/>
    <property type="molecule type" value="Genomic_DNA"/>
</dbReference>
<name>A0ABQ8TGX4_PERAM</name>
<dbReference type="Proteomes" id="UP001148838">
    <property type="component" value="Unassembled WGS sequence"/>
</dbReference>
<protein>
    <submittedName>
        <fullName evidence="1">Uncharacterized protein</fullName>
    </submittedName>
</protein>
<evidence type="ECO:0000313" key="2">
    <source>
        <dbReference type="Proteomes" id="UP001148838"/>
    </source>
</evidence>
<evidence type="ECO:0000313" key="1">
    <source>
        <dbReference type="EMBL" id="KAJ4445100.1"/>
    </source>
</evidence>
<proteinExistence type="predicted"/>